<feature type="domain" description="Phasin" evidence="1">
    <location>
        <begin position="6"/>
        <end position="102"/>
    </location>
</feature>
<evidence type="ECO:0000259" key="1">
    <source>
        <dbReference type="Pfam" id="PF09361"/>
    </source>
</evidence>
<accession>A0A7V7PL19</accession>
<proteinExistence type="predicted"/>
<protein>
    <submittedName>
        <fullName evidence="2">Phasin family protein</fullName>
    </submittedName>
</protein>
<comment type="caution">
    <text evidence="2">The sequence shown here is derived from an EMBL/GenBank/DDBJ whole genome shotgun (WGS) entry which is preliminary data.</text>
</comment>
<dbReference type="Pfam" id="PF09361">
    <property type="entry name" value="Phasin_2"/>
    <property type="match status" value="1"/>
</dbReference>
<reference evidence="2 3" key="1">
    <citation type="submission" date="2019-09" db="EMBL/GenBank/DDBJ databases">
        <title>YIM 132180 draft genome.</title>
        <authorList>
            <person name="Zhang K."/>
        </authorList>
    </citation>
    <scope>NUCLEOTIDE SEQUENCE [LARGE SCALE GENOMIC DNA]</scope>
    <source>
        <strain evidence="2 3">YIM 132180</strain>
    </source>
</reference>
<dbReference type="Proteomes" id="UP000432089">
    <property type="component" value="Unassembled WGS sequence"/>
</dbReference>
<gene>
    <name evidence="2" type="ORF">F6X38_20425</name>
</gene>
<dbReference type="InterPro" id="IPR018968">
    <property type="entry name" value="Phasin"/>
</dbReference>
<organism evidence="2 3">
    <name type="scientific">Plantimonas leprariae</name>
    <dbReference type="NCBI Taxonomy" id="2615207"/>
    <lineage>
        <taxon>Bacteria</taxon>
        <taxon>Pseudomonadati</taxon>
        <taxon>Pseudomonadota</taxon>
        <taxon>Alphaproteobacteria</taxon>
        <taxon>Hyphomicrobiales</taxon>
        <taxon>Aurantimonadaceae</taxon>
        <taxon>Plantimonas</taxon>
    </lineage>
</organism>
<dbReference type="EMBL" id="VZDO01000021">
    <property type="protein sequence ID" value="KAB0676674.1"/>
    <property type="molecule type" value="Genomic_DNA"/>
</dbReference>
<name>A0A7V7PL19_9HYPH</name>
<keyword evidence="3" id="KW-1185">Reference proteome</keyword>
<evidence type="ECO:0000313" key="3">
    <source>
        <dbReference type="Proteomes" id="UP000432089"/>
    </source>
</evidence>
<dbReference type="AlphaFoldDB" id="A0A7V7PL19"/>
<dbReference type="RefSeq" id="WP_150973028.1">
    <property type="nucleotide sequence ID" value="NZ_VZDO01000021.1"/>
</dbReference>
<evidence type="ECO:0000313" key="2">
    <source>
        <dbReference type="EMBL" id="KAB0676674.1"/>
    </source>
</evidence>
<sequence length="119" mass="13370">MSNAAEFENAGKEAIDNAVRSFSAVTRGFQQIATETTEYTKRSYERSAKMFEQLSQTRSVERVVELQNEYAKAAYEGWVSQATRMGEIYTDIAKEVYKPFETVAQRATGFAQSTVKDAA</sequence>